<accession>A0AAD9QIM5</accession>
<evidence type="ECO:0000313" key="2">
    <source>
        <dbReference type="EMBL" id="KAK2562033.1"/>
    </source>
</evidence>
<organism evidence="2 3">
    <name type="scientific">Acropora cervicornis</name>
    <name type="common">Staghorn coral</name>
    <dbReference type="NCBI Taxonomy" id="6130"/>
    <lineage>
        <taxon>Eukaryota</taxon>
        <taxon>Metazoa</taxon>
        <taxon>Cnidaria</taxon>
        <taxon>Anthozoa</taxon>
        <taxon>Hexacorallia</taxon>
        <taxon>Scleractinia</taxon>
        <taxon>Astrocoeniina</taxon>
        <taxon>Acroporidae</taxon>
        <taxon>Acropora</taxon>
    </lineage>
</organism>
<gene>
    <name evidence="2" type="ORF">P5673_014772</name>
</gene>
<dbReference type="InterPro" id="IPR027886">
    <property type="entry name" value="SPMIP4"/>
</dbReference>
<name>A0AAD9QIM5_ACRCE</name>
<feature type="region of interest" description="Disordered" evidence="1">
    <location>
        <begin position="68"/>
        <end position="95"/>
    </location>
</feature>
<keyword evidence="3" id="KW-1185">Reference proteome</keyword>
<sequence length="127" mass="14799">MTTALQQTLYKEHQGVGYLSRNFESHFLHSPLCHDRITVSQDNFDRYLSRTTRAPKVPWGRSLSYGGFGPIQLPKEYRPKQEPPTRVQKGHRHFGGGAMPFPRGFPVEQYYDLTLLQKSHLRRNDEL</sequence>
<reference evidence="2" key="1">
    <citation type="journal article" date="2023" name="G3 (Bethesda)">
        <title>Whole genome assembly and annotation of the endangered Caribbean coral Acropora cervicornis.</title>
        <authorList>
            <person name="Selwyn J.D."/>
            <person name="Vollmer S.V."/>
        </authorList>
    </citation>
    <scope>NUCLEOTIDE SEQUENCE</scope>
    <source>
        <strain evidence="2">K2</strain>
    </source>
</reference>
<protein>
    <submittedName>
        <fullName evidence="2">Uncharacterized protein</fullName>
    </submittedName>
</protein>
<dbReference type="GO" id="GO:0005813">
    <property type="term" value="C:centrosome"/>
    <property type="evidence" value="ECO:0007669"/>
    <property type="project" value="TreeGrafter"/>
</dbReference>
<comment type="caution">
    <text evidence="2">The sequence shown here is derived from an EMBL/GenBank/DDBJ whole genome shotgun (WGS) entry which is preliminary data.</text>
</comment>
<proteinExistence type="predicted"/>
<dbReference type="EMBL" id="JARQWQ010000030">
    <property type="protein sequence ID" value="KAK2562033.1"/>
    <property type="molecule type" value="Genomic_DNA"/>
</dbReference>
<dbReference type="PANTHER" id="PTHR31393">
    <property type="entry name" value="C5ORF31"/>
    <property type="match status" value="1"/>
</dbReference>
<evidence type="ECO:0000256" key="1">
    <source>
        <dbReference type="SAM" id="MobiDB-lite"/>
    </source>
</evidence>
<dbReference type="Proteomes" id="UP001249851">
    <property type="component" value="Unassembled WGS sequence"/>
</dbReference>
<dbReference type="AlphaFoldDB" id="A0AAD9QIM5"/>
<dbReference type="Pfam" id="PF15093">
    <property type="entry name" value="SPMIP4-like"/>
    <property type="match status" value="1"/>
</dbReference>
<reference evidence="2" key="2">
    <citation type="journal article" date="2023" name="Science">
        <title>Genomic signatures of disease resistance in endangered staghorn corals.</title>
        <authorList>
            <person name="Vollmer S.V."/>
            <person name="Selwyn J.D."/>
            <person name="Despard B.A."/>
            <person name="Roesel C.L."/>
        </authorList>
    </citation>
    <scope>NUCLEOTIDE SEQUENCE</scope>
    <source>
        <strain evidence="2">K2</strain>
    </source>
</reference>
<evidence type="ECO:0000313" key="3">
    <source>
        <dbReference type="Proteomes" id="UP001249851"/>
    </source>
</evidence>
<dbReference type="PANTHER" id="PTHR31393:SF2">
    <property type="entry name" value="CHROMOSOME 7 OPEN READING FRAME 31"/>
    <property type="match status" value="1"/>
</dbReference>